<dbReference type="InterPro" id="IPR015915">
    <property type="entry name" value="Kelch-typ_b-propeller"/>
</dbReference>
<dbReference type="PANTHER" id="PTHR46093">
    <property type="entry name" value="ACYL-COA-BINDING DOMAIN-CONTAINING PROTEIN 5"/>
    <property type="match status" value="1"/>
</dbReference>
<organism evidence="5 6">
    <name type="scientific">Linnemannia exigua</name>
    <dbReference type="NCBI Taxonomy" id="604196"/>
    <lineage>
        <taxon>Eukaryota</taxon>
        <taxon>Fungi</taxon>
        <taxon>Fungi incertae sedis</taxon>
        <taxon>Mucoromycota</taxon>
        <taxon>Mortierellomycotina</taxon>
        <taxon>Mortierellomycetes</taxon>
        <taxon>Mortierellales</taxon>
        <taxon>Mortierellaceae</taxon>
        <taxon>Linnemannia</taxon>
    </lineage>
</organism>
<dbReference type="PANTHER" id="PTHR46093:SF18">
    <property type="entry name" value="FIBRONECTIN TYPE-III DOMAIN-CONTAINING PROTEIN"/>
    <property type="match status" value="1"/>
</dbReference>
<dbReference type="AlphaFoldDB" id="A0AAD4DGF6"/>
<keyword evidence="4" id="KW-0812">Transmembrane</keyword>
<evidence type="ECO:0000313" key="5">
    <source>
        <dbReference type="EMBL" id="KAG0277446.1"/>
    </source>
</evidence>
<keyword evidence="4" id="KW-1133">Transmembrane helix</keyword>
<reference evidence="5" key="1">
    <citation type="journal article" date="2020" name="Fungal Divers.">
        <title>Resolving the Mortierellaceae phylogeny through synthesis of multi-gene phylogenetics and phylogenomics.</title>
        <authorList>
            <person name="Vandepol N."/>
            <person name="Liber J."/>
            <person name="Desiro A."/>
            <person name="Na H."/>
            <person name="Kennedy M."/>
            <person name="Barry K."/>
            <person name="Grigoriev I.V."/>
            <person name="Miller A.N."/>
            <person name="O'Donnell K."/>
            <person name="Stajich J.E."/>
            <person name="Bonito G."/>
        </authorList>
    </citation>
    <scope>NUCLEOTIDE SEQUENCE</scope>
    <source>
        <strain evidence="5">NRRL 28262</strain>
    </source>
</reference>
<proteinExistence type="predicted"/>
<evidence type="ECO:0000256" key="1">
    <source>
        <dbReference type="ARBA" id="ARBA00022441"/>
    </source>
</evidence>
<accession>A0AAD4DGF6</accession>
<evidence type="ECO:0000256" key="2">
    <source>
        <dbReference type="ARBA" id="ARBA00022737"/>
    </source>
</evidence>
<keyword evidence="6" id="KW-1185">Reference proteome</keyword>
<feature type="compositionally biased region" description="Polar residues" evidence="3">
    <location>
        <begin position="799"/>
        <end position="819"/>
    </location>
</feature>
<feature type="region of interest" description="Disordered" evidence="3">
    <location>
        <begin position="798"/>
        <end position="922"/>
    </location>
</feature>
<dbReference type="Proteomes" id="UP001194580">
    <property type="component" value="Unassembled WGS sequence"/>
</dbReference>
<evidence type="ECO:0000256" key="4">
    <source>
        <dbReference type="SAM" id="Phobius"/>
    </source>
</evidence>
<keyword evidence="1" id="KW-0880">Kelch repeat</keyword>
<feature type="compositionally biased region" description="Basic and acidic residues" evidence="3">
    <location>
        <begin position="872"/>
        <end position="881"/>
    </location>
</feature>
<feature type="transmembrane region" description="Helical" evidence="4">
    <location>
        <begin position="464"/>
        <end position="482"/>
    </location>
</feature>
<feature type="region of interest" description="Disordered" evidence="3">
    <location>
        <begin position="629"/>
        <end position="710"/>
    </location>
</feature>
<protein>
    <recommendedName>
        <fullName evidence="7">Galactose oxidase</fullName>
    </recommendedName>
</protein>
<dbReference type="EMBL" id="JAAAIL010000275">
    <property type="protein sequence ID" value="KAG0277446.1"/>
    <property type="molecule type" value="Genomic_DNA"/>
</dbReference>
<feature type="compositionally biased region" description="Polar residues" evidence="3">
    <location>
        <begin position="697"/>
        <end position="710"/>
    </location>
</feature>
<feature type="compositionally biased region" description="Polar residues" evidence="3">
    <location>
        <begin position="657"/>
        <end position="671"/>
    </location>
</feature>
<feature type="region of interest" description="Disordered" evidence="3">
    <location>
        <begin position="435"/>
        <end position="454"/>
    </location>
</feature>
<feature type="compositionally biased region" description="Polar residues" evidence="3">
    <location>
        <begin position="21"/>
        <end position="30"/>
    </location>
</feature>
<dbReference type="SUPFAM" id="SSF117281">
    <property type="entry name" value="Kelch motif"/>
    <property type="match status" value="2"/>
</dbReference>
<name>A0AAD4DGF6_9FUNG</name>
<feature type="region of interest" description="Disordered" evidence="3">
    <location>
        <begin position="1"/>
        <end position="37"/>
    </location>
</feature>
<feature type="compositionally biased region" description="Low complexity" evidence="3">
    <location>
        <begin position="683"/>
        <end position="696"/>
    </location>
</feature>
<feature type="region of interest" description="Disordered" evidence="3">
    <location>
        <begin position="487"/>
        <end position="536"/>
    </location>
</feature>
<keyword evidence="2" id="KW-0677">Repeat</keyword>
<feature type="compositionally biased region" description="Low complexity" evidence="3">
    <location>
        <begin position="1"/>
        <end position="14"/>
    </location>
</feature>
<sequence length="922" mass="98464">MTTLLSSLHTCSSSSEEERQQPSTSNTLPNQQQQQQRLWRHRPSSFSSCLKFTSTSFSPFLLPLLLIILLSPQQADAQPAPFQPISYAASAVLADGHFYLYGGAVKFAPKGSFNTGSNQFLKLDLTKTFDTSDTPWVALAGGLTYTMLQAAPSKDGKHFVTGGNRDNLGALSHIYNTESKTWTTTANLPSVDMTGYKRSNVGMALDKVTGLMYIFGGFQWLGFSKELSILDASGSDATKMGWTLSINQTTLPALYDPFLVYLPTVRKTLVFGGCQAMNSDGYASSCLPLSSGFLLSNGQTESRLSIENRAMDTAPLPRYQSCRVVLPDGNVFIQGGKDTYTFYADAWILNVTNWTWKTVTITGPLMEMTRAGHACQLGAYGQIIVVGGYFMRGENSLYVKPDVAVIDTGTWTWKSTYNGGPLDCIWPNPCAAKSTGNGGSNGDNQSSDGDGGGSGLSAGAKGGIGAGVVVAILAGIIGFIVWRRRRSSSPNAPHDKMGSFLFRSQGRDDDGPEKNTAGLANSPVSAPRGPSYVSPPRLTVQAVNPQALLETPEQVSPSGTSLPVYTGYYMGGKTPNDEIVSTPSPTMTKKRSLFGISKKSSKPNFGGGDGSVGGDIEKDAALAAALYKAEDKESESSWNAVSRKGTFSEQKDPIPFQQMTENQVRVPSANTHEQKPELDTQGSPNSASSTSTNNSSLRPTIHTNTKPSQATARAFANPQSLVPEEDAMYQRFSPGVPVQTMTIQDQDQDGLYPPLTPTRGYGPTSILIGTTGPQTPSTLVASPLQQTAVMSYPHINAMGAQSQSGHPSAMEGNTHSSAFFGQPAHFSHHSNNSINSNNSNSNSNNINTMNNDSNNNGTPSTPPSRNAQMTRDLAEIARGIEKQTTSEPKGPHALVSSPPLGPRPNAAAPPPLRPRPAQNRSN</sequence>
<feature type="compositionally biased region" description="Pro residues" evidence="3">
    <location>
        <begin position="899"/>
        <end position="914"/>
    </location>
</feature>
<feature type="compositionally biased region" description="Low complexity" evidence="3">
    <location>
        <begin position="830"/>
        <end position="866"/>
    </location>
</feature>
<keyword evidence="4" id="KW-0472">Membrane</keyword>
<dbReference type="Gene3D" id="2.120.10.80">
    <property type="entry name" value="Kelch-type beta propeller"/>
    <property type="match status" value="2"/>
</dbReference>
<comment type="caution">
    <text evidence="5">The sequence shown here is derived from an EMBL/GenBank/DDBJ whole genome shotgun (WGS) entry which is preliminary data.</text>
</comment>
<gene>
    <name evidence="5" type="ORF">BGZ95_005929</name>
</gene>
<evidence type="ECO:0000313" key="6">
    <source>
        <dbReference type="Proteomes" id="UP001194580"/>
    </source>
</evidence>
<evidence type="ECO:0008006" key="7">
    <source>
        <dbReference type="Google" id="ProtNLM"/>
    </source>
</evidence>
<evidence type="ECO:0000256" key="3">
    <source>
        <dbReference type="SAM" id="MobiDB-lite"/>
    </source>
</evidence>
<feature type="compositionally biased region" description="Polar residues" evidence="3">
    <location>
        <begin position="636"/>
        <end position="648"/>
    </location>
</feature>